<comment type="caution">
    <text evidence="3">The sequence shown here is derived from an EMBL/GenBank/DDBJ whole genome shotgun (WGS) entry which is preliminary data.</text>
</comment>
<dbReference type="Proteomes" id="UP001165575">
    <property type="component" value="Unassembled WGS sequence"/>
</dbReference>
<dbReference type="RefSeq" id="WP_266137405.1">
    <property type="nucleotide sequence ID" value="NZ_JANIDX010000002.1"/>
</dbReference>
<accession>A0ABT3WNA9</accession>
<keyword evidence="1" id="KW-0732">Signal</keyword>
<feature type="signal peptide" evidence="1">
    <location>
        <begin position="1"/>
        <end position="25"/>
    </location>
</feature>
<evidence type="ECO:0000313" key="3">
    <source>
        <dbReference type="EMBL" id="MCX5619232.1"/>
    </source>
</evidence>
<keyword evidence="4" id="KW-1185">Reference proteome</keyword>
<feature type="domain" description="Ysc84 actin-binding" evidence="2">
    <location>
        <begin position="109"/>
        <end position="224"/>
    </location>
</feature>
<dbReference type="PANTHER" id="PTHR15629:SF2">
    <property type="entry name" value="SH3 DOMAIN-CONTAINING YSC84-LIKE PROTEIN 1"/>
    <property type="match status" value="1"/>
</dbReference>
<evidence type="ECO:0000313" key="4">
    <source>
        <dbReference type="Proteomes" id="UP001165575"/>
    </source>
</evidence>
<protein>
    <submittedName>
        <fullName evidence="3">Lipid-binding SYLF domain-containing protein</fullName>
    </submittedName>
</protein>
<dbReference type="EMBL" id="JANIDX010000002">
    <property type="protein sequence ID" value="MCX5619232.1"/>
    <property type="molecule type" value="Genomic_DNA"/>
</dbReference>
<proteinExistence type="predicted"/>
<dbReference type="InterPro" id="IPR007461">
    <property type="entry name" value="Ysc84_actin-binding"/>
</dbReference>
<sequence>MFKPFAFVSRSVAIAASLLAVNACAANISTPRKQQALVDKAAFAVHSAFINSKTNPHTAQILREAKAMVICPDVTKMSLVFGGTGGACVLVGRGANNSWSDPAFYTLSAGSFGLQAGYQHSQLFLIITSKNAVLSMMDREYTFDASADAAFGSHGTSASNDHREVYALQKTNGVFAGVSLGSSKLKANNAANRDYYGQVVGAEDIVINMRVNNKAADPLRRSVMKAVSR</sequence>
<name>A0ABT3WNA9_9PROT</name>
<dbReference type="CDD" id="cd11524">
    <property type="entry name" value="SYLF"/>
    <property type="match status" value="1"/>
</dbReference>
<dbReference type="PANTHER" id="PTHR15629">
    <property type="entry name" value="SH3YL1 PROTEIN"/>
    <property type="match status" value="1"/>
</dbReference>
<gene>
    <name evidence="3" type="ORF">NQF89_02170</name>
</gene>
<dbReference type="Pfam" id="PF04366">
    <property type="entry name" value="Ysc84"/>
    <property type="match status" value="1"/>
</dbReference>
<feature type="chain" id="PRO_5047097750" evidence="1">
    <location>
        <begin position="26"/>
        <end position="229"/>
    </location>
</feature>
<evidence type="ECO:0000256" key="1">
    <source>
        <dbReference type="SAM" id="SignalP"/>
    </source>
</evidence>
<reference evidence="3 4" key="1">
    <citation type="submission" date="2022-07" db="EMBL/GenBank/DDBJ databases">
        <title>Bombella genomes.</title>
        <authorList>
            <person name="Harer L."/>
            <person name="Styblova S."/>
            <person name="Ehrmann M."/>
        </authorList>
    </citation>
    <scope>NUCLEOTIDE SEQUENCE [LARGE SCALE GENOMIC DNA]</scope>
    <source>
        <strain evidence="3 4">TMW 2.2556</strain>
    </source>
</reference>
<dbReference type="InterPro" id="IPR051702">
    <property type="entry name" value="SH3_domain_YSC84-like"/>
</dbReference>
<evidence type="ECO:0000259" key="2">
    <source>
        <dbReference type="Pfam" id="PF04366"/>
    </source>
</evidence>
<organism evidence="3 4">
    <name type="scientific">Bombella pollinis</name>
    <dbReference type="NCBI Taxonomy" id="2967337"/>
    <lineage>
        <taxon>Bacteria</taxon>
        <taxon>Pseudomonadati</taxon>
        <taxon>Pseudomonadota</taxon>
        <taxon>Alphaproteobacteria</taxon>
        <taxon>Acetobacterales</taxon>
        <taxon>Acetobacteraceae</taxon>
        <taxon>Bombella</taxon>
    </lineage>
</organism>